<feature type="region of interest" description="Disordered" evidence="12">
    <location>
        <begin position="147"/>
        <end position="190"/>
    </location>
</feature>
<evidence type="ECO:0000256" key="5">
    <source>
        <dbReference type="ARBA" id="ARBA00022833"/>
    </source>
</evidence>
<feature type="domain" description="NR LBD" evidence="14">
    <location>
        <begin position="253"/>
        <end position="493"/>
    </location>
</feature>
<evidence type="ECO:0000313" key="15">
    <source>
        <dbReference type="Ensembl" id="ENSSHBP00005016378.1"/>
    </source>
</evidence>
<evidence type="ECO:0000256" key="1">
    <source>
        <dbReference type="ARBA" id="ARBA00004123"/>
    </source>
</evidence>
<organism evidence="15 16">
    <name type="scientific">Strigops habroptila</name>
    <name type="common">Kakapo</name>
    <dbReference type="NCBI Taxonomy" id="2489341"/>
    <lineage>
        <taxon>Eukaryota</taxon>
        <taxon>Metazoa</taxon>
        <taxon>Chordata</taxon>
        <taxon>Craniata</taxon>
        <taxon>Vertebrata</taxon>
        <taxon>Euteleostomi</taxon>
        <taxon>Archelosauria</taxon>
        <taxon>Archosauria</taxon>
        <taxon>Dinosauria</taxon>
        <taxon>Saurischia</taxon>
        <taxon>Theropoda</taxon>
        <taxon>Coelurosauria</taxon>
        <taxon>Aves</taxon>
        <taxon>Neognathae</taxon>
        <taxon>Neoaves</taxon>
        <taxon>Telluraves</taxon>
        <taxon>Australaves</taxon>
        <taxon>Psittaciformes</taxon>
        <taxon>Psittacidae</taxon>
        <taxon>Strigops</taxon>
    </lineage>
</organism>
<keyword evidence="4 11" id="KW-0863">Zinc-finger</keyword>
<dbReference type="Gene3D" id="1.10.565.10">
    <property type="entry name" value="Retinoid X Receptor"/>
    <property type="match status" value="1"/>
</dbReference>
<dbReference type="Ensembl" id="ENSSHBT00005019610.1">
    <property type="protein sequence ID" value="ENSSHBP00005016378.1"/>
    <property type="gene ID" value="ENSSHBG00005014269.1"/>
</dbReference>
<keyword evidence="10 11" id="KW-0539">Nucleus</keyword>
<dbReference type="Pfam" id="PF00104">
    <property type="entry name" value="Hormone_recep"/>
    <property type="match status" value="1"/>
</dbReference>
<keyword evidence="6 11" id="KW-0805">Transcription regulation</keyword>
<dbReference type="PROSITE" id="PS51843">
    <property type="entry name" value="NR_LBD"/>
    <property type="match status" value="1"/>
</dbReference>
<keyword evidence="7 11" id="KW-0238">DNA-binding</keyword>
<dbReference type="Proteomes" id="UP000472266">
    <property type="component" value="Unplaced"/>
</dbReference>
<dbReference type="InterPro" id="IPR013088">
    <property type="entry name" value="Znf_NHR/GATA"/>
</dbReference>
<evidence type="ECO:0000256" key="10">
    <source>
        <dbReference type="ARBA" id="ARBA00023242"/>
    </source>
</evidence>
<dbReference type="InterPro" id="IPR001628">
    <property type="entry name" value="Znf_hrmn_rcpt"/>
</dbReference>
<dbReference type="InterPro" id="IPR035500">
    <property type="entry name" value="NHR-like_dom_sf"/>
</dbReference>
<dbReference type="Pfam" id="PF00105">
    <property type="entry name" value="zf-C4"/>
    <property type="match status" value="1"/>
</dbReference>
<dbReference type="FunFam" id="1.10.565.10:FF:000135">
    <property type="entry name" value="RAR related orphan receptor C"/>
    <property type="match status" value="1"/>
</dbReference>
<dbReference type="GO" id="GO:0036315">
    <property type="term" value="P:cellular response to sterol"/>
    <property type="evidence" value="ECO:0007669"/>
    <property type="project" value="Ensembl"/>
</dbReference>
<comment type="subcellular location">
    <subcellularLocation>
        <location evidence="1 11">Nucleus</location>
    </subcellularLocation>
</comment>
<keyword evidence="5 11" id="KW-0862">Zinc</keyword>
<dbReference type="SUPFAM" id="SSF57716">
    <property type="entry name" value="Glucocorticoid receptor-like (DNA-binding domain)"/>
    <property type="match status" value="1"/>
</dbReference>
<keyword evidence="2" id="KW-0217">Developmental protein</keyword>
<proteinExistence type="inferred from homology"/>
<evidence type="ECO:0000259" key="14">
    <source>
        <dbReference type="PROSITE" id="PS51843"/>
    </source>
</evidence>
<evidence type="ECO:0000256" key="6">
    <source>
        <dbReference type="ARBA" id="ARBA00023015"/>
    </source>
</evidence>
<evidence type="ECO:0000256" key="4">
    <source>
        <dbReference type="ARBA" id="ARBA00022771"/>
    </source>
</evidence>
<dbReference type="GO" id="GO:0001227">
    <property type="term" value="F:DNA-binding transcription repressor activity, RNA polymerase II-specific"/>
    <property type="evidence" value="ECO:0007669"/>
    <property type="project" value="Ensembl"/>
</dbReference>
<dbReference type="GO" id="GO:0008270">
    <property type="term" value="F:zinc ion binding"/>
    <property type="evidence" value="ECO:0007669"/>
    <property type="project" value="UniProtKB-KW"/>
</dbReference>
<dbReference type="PANTHER" id="PTHR45805:SF1">
    <property type="entry name" value="NUCLEAR RECEPTOR ROR-GAMMA"/>
    <property type="match status" value="1"/>
</dbReference>
<dbReference type="GO" id="GO:0004879">
    <property type="term" value="F:nuclear receptor activity"/>
    <property type="evidence" value="ECO:0007669"/>
    <property type="project" value="InterPro"/>
</dbReference>
<evidence type="ECO:0000259" key="13">
    <source>
        <dbReference type="PROSITE" id="PS51030"/>
    </source>
</evidence>
<dbReference type="GO" id="GO:0016604">
    <property type="term" value="C:nuclear body"/>
    <property type="evidence" value="ECO:0007669"/>
    <property type="project" value="Ensembl"/>
</dbReference>
<dbReference type="SUPFAM" id="SSF48508">
    <property type="entry name" value="Nuclear receptor ligand-binding domain"/>
    <property type="match status" value="1"/>
</dbReference>
<evidence type="ECO:0000256" key="9">
    <source>
        <dbReference type="ARBA" id="ARBA00023170"/>
    </source>
</evidence>
<dbReference type="GO" id="GO:0000978">
    <property type="term" value="F:RNA polymerase II cis-regulatory region sequence-specific DNA binding"/>
    <property type="evidence" value="ECO:0007669"/>
    <property type="project" value="Ensembl"/>
</dbReference>
<sequence length="502" mass="55929">GGSGVSLYVRARAHGCKCVCTSVCGAERGTPAAQEPQRPQLQAPAASVSQSPLSSFLVPPFPWLWSHIEVIPCKICGDKSSGIHYGVITCEGCKGFFRRSQQSSLSYACSRQQNCPIDRASRNRCQHCRLQKCLRLGMSRDAVKFGRMSKTQRDRLQAEVQQQLQQRQRATEGVPGGLPGHRGLALTPTSTPGGDVTWLHHPWVLSGGGTWLHHPGMLSGGGIQLHHPKVLSGGGTRVYHPWVLSGDGTGAALTEQLTQNVLKSYHETCQLRAEDLQRRRWDTFSREEICAYQKKSMEEMWQRCAGRITEAIQHVVEFAKRLHGFMELCQNDQIVLLKAGAMEVVLVHMCRAFNADNRTVFFEGKYASAELFRSLGRAEDLIGSIFDFAQSLCALQCSEPEVAFLSALVLVNASRPWLQEPVKVSRLRRRLELGFQLLLRRTRREGLLDRLPPQGRLRALCSQHVEQLQALRRRHPPALLDAFPPLYRELFAGEAEGAGAAR</sequence>
<reference evidence="15" key="1">
    <citation type="submission" date="2025-08" db="UniProtKB">
        <authorList>
            <consortium name="Ensembl"/>
        </authorList>
    </citation>
    <scope>IDENTIFICATION</scope>
</reference>
<reference evidence="15" key="2">
    <citation type="submission" date="2025-09" db="UniProtKB">
        <authorList>
            <consortium name="Ensembl"/>
        </authorList>
    </citation>
    <scope>IDENTIFICATION</scope>
</reference>
<dbReference type="AlphaFoldDB" id="A0A672UQD3"/>
<dbReference type="InterPro" id="IPR001723">
    <property type="entry name" value="Nuclear_hrmn_rcpt"/>
</dbReference>
<dbReference type="PROSITE" id="PS00031">
    <property type="entry name" value="NUCLEAR_REC_DBD_1"/>
    <property type="match status" value="1"/>
</dbReference>
<protein>
    <submittedName>
        <fullName evidence="15">RAR related orphan receptor C</fullName>
    </submittedName>
</protein>
<evidence type="ECO:0000256" key="2">
    <source>
        <dbReference type="ARBA" id="ARBA00022473"/>
    </source>
</evidence>
<keyword evidence="8 11" id="KW-0804">Transcription</keyword>
<evidence type="ECO:0000256" key="3">
    <source>
        <dbReference type="ARBA" id="ARBA00022723"/>
    </source>
</evidence>
<evidence type="ECO:0000256" key="12">
    <source>
        <dbReference type="SAM" id="MobiDB-lite"/>
    </source>
</evidence>
<dbReference type="PANTHER" id="PTHR45805">
    <property type="entry name" value="NUCLEAR HORMONE RECEPTOR HR3-RELATED"/>
    <property type="match status" value="1"/>
</dbReference>
<dbReference type="InParanoid" id="A0A672UQD3"/>
<dbReference type="GO" id="GO:0008142">
    <property type="term" value="F:oxysterol binding"/>
    <property type="evidence" value="ECO:0007669"/>
    <property type="project" value="Ensembl"/>
</dbReference>
<evidence type="ECO:0000313" key="16">
    <source>
        <dbReference type="Proteomes" id="UP000472266"/>
    </source>
</evidence>
<dbReference type="GeneTree" id="ENSGT00940000161521"/>
<dbReference type="PRINTS" id="PR00398">
    <property type="entry name" value="STRDHORMONER"/>
</dbReference>
<dbReference type="InterPro" id="IPR000536">
    <property type="entry name" value="Nucl_hrmn_rcpt_lig-bd"/>
</dbReference>
<name>A0A672UQD3_STRHB</name>
<keyword evidence="3 11" id="KW-0479">Metal-binding</keyword>
<keyword evidence="9 11" id="KW-0675">Receptor</keyword>
<evidence type="ECO:0000256" key="8">
    <source>
        <dbReference type="ARBA" id="ARBA00023163"/>
    </source>
</evidence>
<dbReference type="PRINTS" id="PR01293">
    <property type="entry name" value="RORNUCRECPTR"/>
</dbReference>
<feature type="domain" description="Nuclear receptor" evidence="13">
    <location>
        <begin position="70"/>
        <end position="145"/>
    </location>
</feature>
<dbReference type="CDD" id="cd06968">
    <property type="entry name" value="NR_DBD_ROR"/>
    <property type="match status" value="1"/>
</dbReference>
<dbReference type="PRINTS" id="PR00047">
    <property type="entry name" value="STROIDFINGER"/>
</dbReference>
<dbReference type="SMART" id="SM00399">
    <property type="entry name" value="ZnF_C4"/>
    <property type="match status" value="1"/>
</dbReference>
<gene>
    <name evidence="15" type="primary">RORC</name>
</gene>
<dbReference type="Gene3D" id="3.30.50.10">
    <property type="entry name" value="Erythroid Transcription Factor GATA-1, subunit A"/>
    <property type="match status" value="1"/>
</dbReference>
<dbReference type="PROSITE" id="PS51030">
    <property type="entry name" value="NUCLEAR_REC_DBD_2"/>
    <property type="match status" value="1"/>
</dbReference>
<feature type="compositionally biased region" description="Low complexity" evidence="12">
    <location>
        <begin position="158"/>
        <end position="168"/>
    </location>
</feature>
<dbReference type="InterPro" id="IPR044101">
    <property type="entry name" value="NR_DBD_ROR"/>
</dbReference>
<evidence type="ECO:0000256" key="7">
    <source>
        <dbReference type="ARBA" id="ARBA00023125"/>
    </source>
</evidence>
<comment type="similarity">
    <text evidence="11">Belongs to the nuclear hormone receptor family.</text>
</comment>
<dbReference type="SMART" id="SM00430">
    <property type="entry name" value="HOLI"/>
    <property type="match status" value="1"/>
</dbReference>
<keyword evidence="16" id="KW-1185">Reference proteome</keyword>
<dbReference type="FunFam" id="3.30.50.10:FF:000003">
    <property type="entry name" value="Nuclear orphan receptor ROR-beta"/>
    <property type="match status" value="1"/>
</dbReference>
<dbReference type="InterPro" id="IPR003079">
    <property type="entry name" value="ROR_rcpt"/>
</dbReference>
<evidence type="ECO:0000256" key="11">
    <source>
        <dbReference type="RuleBase" id="RU004334"/>
    </source>
</evidence>
<dbReference type="OMA" id="NVEHHEV"/>
<accession>A0A672UQD3</accession>